<dbReference type="Proteomes" id="UP000267606">
    <property type="component" value="Unassembled WGS sequence"/>
</dbReference>
<dbReference type="WBParaSite" id="OFLC_0000690101-mRNA-1">
    <property type="protein sequence ID" value="OFLC_0000690101-mRNA-1"/>
    <property type="gene ID" value="OFLC_0000690101"/>
</dbReference>
<accession>A0A183HHE0</accession>
<evidence type="ECO:0000313" key="3">
    <source>
        <dbReference type="WBParaSite" id="OFLC_0000690101-mRNA-1"/>
    </source>
</evidence>
<proteinExistence type="predicted"/>
<sequence length="34" mass="4301">MVLENNRNWNRCMNSLHHILSSLFWFLLKYYKND</sequence>
<reference evidence="1 2" key="2">
    <citation type="submission" date="2018-11" db="EMBL/GenBank/DDBJ databases">
        <authorList>
            <consortium name="Pathogen Informatics"/>
        </authorList>
    </citation>
    <scope>NUCLEOTIDE SEQUENCE [LARGE SCALE GENOMIC DNA]</scope>
</reference>
<dbReference type="AlphaFoldDB" id="A0A183HHE0"/>
<evidence type="ECO:0000313" key="2">
    <source>
        <dbReference type="Proteomes" id="UP000267606"/>
    </source>
</evidence>
<protein>
    <submittedName>
        <fullName evidence="1 3">Uncharacterized protein</fullName>
    </submittedName>
</protein>
<reference evidence="3" key="1">
    <citation type="submission" date="2016-06" db="UniProtKB">
        <authorList>
            <consortium name="WormBaseParasite"/>
        </authorList>
    </citation>
    <scope>IDENTIFICATION</scope>
</reference>
<dbReference type="EMBL" id="UZAJ01006861">
    <property type="protein sequence ID" value="VDO48357.1"/>
    <property type="molecule type" value="Genomic_DNA"/>
</dbReference>
<organism evidence="3">
    <name type="scientific">Onchocerca flexuosa</name>
    <dbReference type="NCBI Taxonomy" id="387005"/>
    <lineage>
        <taxon>Eukaryota</taxon>
        <taxon>Metazoa</taxon>
        <taxon>Ecdysozoa</taxon>
        <taxon>Nematoda</taxon>
        <taxon>Chromadorea</taxon>
        <taxon>Rhabditida</taxon>
        <taxon>Spirurina</taxon>
        <taxon>Spiruromorpha</taxon>
        <taxon>Filarioidea</taxon>
        <taxon>Onchocercidae</taxon>
        <taxon>Onchocerca</taxon>
    </lineage>
</organism>
<evidence type="ECO:0000313" key="1">
    <source>
        <dbReference type="EMBL" id="VDO48357.1"/>
    </source>
</evidence>
<keyword evidence="2" id="KW-1185">Reference proteome</keyword>
<gene>
    <name evidence="1" type="ORF">OFLC_LOCUS6902</name>
</gene>
<name>A0A183HHE0_9BILA</name>